<comment type="caution">
    <text evidence="5">The sequence shown here is derived from an EMBL/GenBank/DDBJ whole genome shotgun (WGS) entry which is preliminary data.</text>
</comment>
<dbReference type="NCBIfam" id="TIGR00350">
    <property type="entry name" value="lytR_cpsA_psr"/>
    <property type="match status" value="1"/>
</dbReference>
<feature type="region of interest" description="Disordered" evidence="2">
    <location>
        <begin position="1"/>
        <end position="149"/>
    </location>
</feature>
<keyword evidence="3" id="KW-0472">Membrane</keyword>
<keyword evidence="6" id="KW-1185">Reference proteome</keyword>
<dbReference type="PANTHER" id="PTHR33392:SF6">
    <property type="entry name" value="POLYISOPRENYL-TEICHOIC ACID--PEPTIDOGLYCAN TEICHOIC ACID TRANSFERASE TAGU"/>
    <property type="match status" value="1"/>
</dbReference>
<organism evidence="5 6">
    <name type="scientific">Bifidobacterium callimiconis</name>
    <dbReference type="NCBI Taxonomy" id="2306973"/>
    <lineage>
        <taxon>Bacteria</taxon>
        <taxon>Bacillati</taxon>
        <taxon>Actinomycetota</taxon>
        <taxon>Actinomycetes</taxon>
        <taxon>Bifidobacteriales</taxon>
        <taxon>Bifidobacteriaceae</taxon>
        <taxon>Bifidobacterium</taxon>
    </lineage>
</organism>
<feature type="transmembrane region" description="Helical" evidence="3">
    <location>
        <begin position="160"/>
        <end position="182"/>
    </location>
</feature>
<dbReference type="Pfam" id="PF03816">
    <property type="entry name" value="LytR_cpsA_psr"/>
    <property type="match status" value="1"/>
</dbReference>
<feature type="compositionally biased region" description="Low complexity" evidence="2">
    <location>
        <begin position="44"/>
        <end position="61"/>
    </location>
</feature>
<feature type="compositionally biased region" description="Polar residues" evidence="2">
    <location>
        <begin position="75"/>
        <end position="93"/>
    </location>
</feature>
<evidence type="ECO:0000256" key="2">
    <source>
        <dbReference type="SAM" id="MobiDB-lite"/>
    </source>
</evidence>
<sequence length="466" mass="49136">MNGTPETTPPSFIPSGAPRRRSMPSQPAAEQPQSFQPRRHTPRRANTAAPTSPATDATVPPSFSPAGTARRAEPRSSSGSGNHTASPSAGSSVSRDDEFAAFQGAESEASWSSPRADHRSFADRQPFGTQRTRQFDRSPLRRPGRGHVRAVGPHHIRHRVLTVLAALIVVILVALIGLVNWINGQLTHKDMLSSMANTPAATWLILGSDERDGTAGTGTEQDVPGSRTDSILVLTRPKSGASSLISIPRDSYVTVDGQDMKINAVATMSGYGALVEQVESITGMKIDHVVQIGFGGVEKVVDAIGGVELCYDRTVNDANSGLVWEAGCHQADGGTALAFSRMRYSDPTGDIGRAARQRQVIAAVAKKASSPSVLTNPATVSKLMKAGLSSLTVDEKTGAFDLLSMALAFKAATGTKGVTGSVYYTNTDYYPKSGIGSTVLLNESKNTELFNQLEAGTHDPGTVGGQ</sequence>
<feature type="domain" description="Cell envelope-related transcriptional attenuator" evidence="4">
    <location>
        <begin position="227"/>
        <end position="369"/>
    </location>
</feature>
<evidence type="ECO:0000259" key="4">
    <source>
        <dbReference type="Pfam" id="PF03816"/>
    </source>
</evidence>
<evidence type="ECO:0000313" key="6">
    <source>
        <dbReference type="Proteomes" id="UP000288607"/>
    </source>
</evidence>
<dbReference type="PANTHER" id="PTHR33392">
    <property type="entry name" value="POLYISOPRENYL-TEICHOIC ACID--PEPTIDOGLYCAN TEICHOIC ACID TRANSFERASE TAGU"/>
    <property type="match status" value="1"/>
</dbReference>
<keyword evidence="3" id="KW-0812">Transmembrane</keyword>
<protein>
    <submittedName>
        <fullName evidence="5">Transcriptional regulator</fullName>
    </submittedName>
</protein>
<accession>A0A430FI63</accession>
<keyword evidence="3" id="KW-1133">Transmembrane helix</keyword>
<evidence type="ECO:0000256" key="1">
    <source>
        <dbReference type="ARBA" id="ARBA00006068"/>
    </source>
</evidence>
<feature type="compositionally biased region" description="Basic residues" evidence="2">
    <location>
        <begin position="140"/>
        <end position="149"/>
    </location>
</feature>
<dbReference type="EMBL" id="QXGJ01000001">
    <property type="protein sequence ID" value="RSX52573.1"/>
    <property type="molecule type" value="Genomic_DNA"/>
</dbReference>
<comment type="similarity">
    <text evidence="1">Belongs to the LytR/CpsA/Psr (LCP) family.</text>
</comment>
<dbReference type="AlphaFoldDB" id="A0A430FI63"/>
<proteinExistence type="inferred from homology"/>
<evidence type="ECO:0000313" key="5">
    <source>
        <dbReference type="EMBL" id="RSX52573.1"/>
    </source>
</evidence>
<dbReference type="Proteomes" id="UP000288607">
    <property type="component" value="Unassembled WGS sequence"/>
</dbReference>
<dbReference type="Gene3D" id="3.40.630.190">
    <property type="entry name" value="LCP protein"/>
    <property type="match status" value="1"/>
</dbReference>
<dbReference type="InterPro" id="IPR004474">
    <property type="entry name" value="LytR_CpsA_psr"/>
</dbReference>
<evidence type="ECO:0000256" key="3">
    <source>
        <dbReference type="SAM" id="Phobius"/>
    </source>
</evidence>
<reference evidence="5 6" key="1">
    <citation type="submission" date="2018-09" db="EMBL/GenBank/DDBJ databases">
        <title>Characterization of the phylogenetic diversity of five novel species belonging to the genus Bifidobacterium.</title>
        <authorList>
            <person name="Lugli G.A."/>
            <person name="Duranti S."/>
            <person name="Milani C."/>
        </authorList>
    </citation>
    <scope>NUCLEOTIDE SEQUENCE [LARGE SCALE GENOMIC DNA]</scope>
    <source>
        <strain evidence="5 6">2028B</strain>
    </source>
</reference>
<dbReference type="InterPro" id="IPR050922">
    <property type="entry name" value="LytR/CpsA/Psr_CW_biosynth"/>
</dbReference>
<gene>
    <name evidence="5" type="ORF">D2E23_0301</name>
</gene>
<name>A0A430FI63_9BIFI</name>